<dbReference type="RefSeq" id="WP_191732383.1">
    <property type="nucleotide sequence ID" value="NZ_JACSPR010000001.1"/>
</dbReference>
<keyword evidence="1" id="KW-0456">Lyase</keyword>
<evidence type="ECO:0000256" key="2">
    <source>
        <dbReference type="ARBA" id="ARBA00034772"/>
    </source>
</evidence>
<dbReference type="InterPro" id="IPR022761">
    <property type="entry name" value="Fumarate_lyase_N"/>
</dbReference>
<organism evidence="4 5">
    <name type="scientific">Corynebacterium gallinarum</name>
    <dbReference type="NCBI Taxonomy" id="2762214"/>
    <lineage>
        <taxon>Bacteria</taxon>
        <taxon>Bacillati</taxon>
        <taxon>Actinomycetota</taxon>
        <taxon>Actinomycetes</taxon>
        <taxon>Mycobacteriales</taxon>
        <taxon>Corynebacteriaceae</taxon>
        <taxon>Corynebacterium</taxon>
    </lineage>
</organism>
<dbReference type="InterPro" id="IPR008948">
    <property type="entry name" value="L-Aspartase-like"/>
</dbReference>
<name>A0A8I0HPP4_9CORY</name>
<dbReference type="Gene3D" id="1.20.200.10">
    <property type="entry name" value="Fumarase/aspartase (Central domain)"/>
    <property type="match status" value="1"/>
</dbReference>
<evidence type="ECO:0000259" key="3">
    <source>
        <dbReference type="Pfam" id="PF00206"/>
    </source>
</evidence>
<dbReference type="PANTHER" id="PTHR43172">
    <property type="entry name" value="ADENYLOSUCCINATE LYASE"/>
    <property type="match status" value="1"/>
</dbReference>
<proteinExistence type="inferred from homology"/>
<gene>
    <name evidence="4" type="primary">pcaB</name>
    <name evidence="4" type="ORF">H9627_02245</name>
</gene>
<comment type="caution">
    <text evidence="4">The sequence shown here is derived from an EMBL/GenBank/DDBJ whole genome shotgun (WGS) entry which is preliminary data.</text>
</comment>
<comment type="similarity">
    <text evidence="2">Belongs to the class-II fumarase/aspartase family.</text>
</comment>
<protein>
    <submittedName>
        <fullName evidence="4">3-carboxy-cis,cis-muconate cycloisomerase</fullName>
        <ecNumber evidence="4">5.5.1.2</ecNumber>
    </submittedName>
</protein>
<dbReference type="EC" id="5.5.1.2" evidence="4"/>
<dbReference type="NCBIfam" id="TIGR02426">
    <property type="entry name" value="protocat_pcaB"/>
    <property type="match status" value="1"/>
</dbReference>
<keyword evidence="5" id="KW-1185">Reference proteome</keyword>
<sequence length="368" mass="38698">MTRSLYSDLAGESAAHRHLSDEAFLTGLLTVESALSVAAARAGALSDAEAATAVETIRNYHPDLEEISRQSAEGANPTIPVVKALKAIDPTGIHPGATSQDIIDTSLMLCLRDATGEIIAELGELADLLAELTRTHRDTPMMAHTLGQQAVPTTVGCITAGWLQAVLRSRAALQELRFEVSYGGAAGTMTATHPHGFAIQDALAAELGLHNSGLVWHSDRIPVTTIAAALATAAGAVRKIAGDVIFLSASEISELREAQPGGSSAMPHKANPAAAIACDGYARRVPGLLATLFDALDCRLQRGTGSWHAEWQTIRELAAATASAVGRCRRSIDGIVVDTDRMEQHLTGTDVGHAPEIADRVLELYEGK</sequence>
<dbReference type="SUPFAM" id="SSF48557">
    <property type="entry name" value="L-aspartase-like"/>
    <property type="match status" value="1"/>
</dbReference>
<dbReference type="InterPro" id="IPR020557">
    <property type="entry name" value="Fumarate_lyase_CS"/>
</dbReference>
<reference evidence="4 5" key="1">
    <citation type="submission" date="2020-08" db="EMBL/GenBank/DDBJ databases">
        <title>A Genomic Blueprint of the Chicken Gut Microbiome.</title>
        <authorList>
            <person name="Gilroy R."/>
            <person name="Ravi A."/>
            <person name="Getino M."/>
            <person name="Pursley I."/>
            <person name="Horton D.L."/>
            <person name="Alikhan N.-F."/>
            <person name="Baker D."/>
            <person name="Gharbi K."/>
            <person name="Hall N."/>
            <person name="Watson M."/>
            <person name="Adriaenssens E.M."/>
            <person name="Foster-Nyarko E."/>
            <person name="Jarju S."/>
            <person name="Secka A."/>
            <person name="Antonio M."/>
            <person name="Oren A."/>
            <person name="Chaudhuri R."/>
            <person name="La Ragione R.M."/>
            <person name="Hildebrand F."/>
            <person name="Pallen M.J."/>
        </authorList>
    </citation>
    <scope>NUCLEOTIDE SEQUENCE [LARGE SCALE GENOMIC DNA]</scope>
    <source>
        <strain evidence="4 5">Sa1YVA5</strain>
    </source>
</reference>
<feature type="domain" description="Fumarate lyase N-terminal" evidence="3">
    <location>
        <begin position="32"/>
        <end position="287"/>
    </location>
</feature>
<dbReference type="GO" id="GO:0019619">
    <property type="term" value="P:3,4-dihydroxybenzoate catabolic process"/>
    <property type="evidence" value="ECO:0007669"/>
    <property type="project" value="InterPro"/>
</dbReference>
<accession>A0A8I0HPP4</accession>
<dbReference type="GO" id="GO:0016829">
    <property type="term" value="F:lyase activity"/>
    <property type="evidence" value="ECO:0007669"/>
    <property type="project" value="UniProtKB-KW"/>
</dbReference>
<dbReference type="EMBL" id="JACSPR010000001">
    <property type="protein sequence ID" value="MBD8029160.1"/>
    <property type="molecule type" value="Genomic_DNA"/>
</dbReference>
<dbReference type="PANTHER" id="PTHR43172:SF2">
    <property type="entry name" value="ADENYLOSUCCINATE LYASE C-TERMINAL DOMAIN-CONTAINING PROTEIN"/>
    <property type="match status" value="1"/>
</dbReference>
<evidence type="ECO:0000313" key="5">
    <source>
        <dbReference type="Proteomes" id="UP000650224"/>
    </source>
</evidence>
<dbReference type="GO" id="GO:0047472">
    <property type="term" value="F:3-carboxy-cis,cis-muconate cycloisomerase activity"/>
    <property type="evidence" value="ECO:0007669"/>
    <property type="project" value="UniProtKB-EC"/>
</dbReference>
<dbReference type="AlphaFoldDB" id="A0A8I0HPP4"/>
<dbReference type="InterPro" id="IPR012789">
    <property type="entry name" value="Protocat_PcaB-like"/>
</dbReference>
<dbReference type="PROSITE" id="PS00163">
    <property type="entry name" value="FUMARATE_LYASES"/>
    <property type="match status" value="1"/>
</dbReference>
<dbReference type="InterPro" id="IPR000362">
    <property type="entry name" value="Fumarate_lyase_fam"/>
</dbReference>
<dbReference type="Proteomes" id="UP000650224">
    <property type="component" value="Unassembled WGS sequence"/>
</dbReference>
<evidence type="ECO:0000256" key="1">
    <source>
        <dbReference type="ARBA" id="ARBA00023239"/>
    </source>
</evidence>
<dbReference type="Pfam" id="PF00206">
    <property type="entry name" value="Lyase_1"/>
    <property type="match status" value="1"/>
</dbReference>
<evidence type="ECO:0000313" key="4">
    <source>
        <dbReference type="EMBL" id="MBD8029160.1"/>
    </source>
</evidence>
<dbReference type="PRINTS" id="PR00149">
    <property type="entry name" value="FUMRATELYASE"/>
</dbReference>
<keyword evidence="4" id="KW-0413">Isomerase</keyword>